<accession>A0A3N6SP74</accession>
<gene>
    <name evidence="1" type="ORF">F2Q70_00016798</name>
</gene>
<dbReference type="Gene3D" id="2.40.70.10">
    <property type="entry name" value="Acid Proteases"/>
    <property type="match status" value="1"/>
</dbReference>
<name>A0A3N6SP74_BRACR</name>
<sequence>MGQHIKWPQKMKAPDSFWNPGGSEISCTSHAVAQKSTWNAKHGLEAATPKCLLLCTDEISFTAKEQERVLTPHHDALVLSLTIVNFLVKRILVDNGSSDNITFQAGYKDLGLEESTLTRRITPLIGFSGEVKKTAGEVTLPVYAEGVNMSTKFLVVDCESSYNMILARPWMHGMGAVHSTLHKMVKFPTPWGIRAIRGDHEYSRSCYQTTLKGKTKVL</sequence>
<dbReference type="AlphaFoldDB" id="A0A3N6SP74"/>
<comment type="caution">
    <text evidence="1">The sequence shown here is derived from an EMBL/GenBank/DDBJ whole genome shotgun (WGS) entry which is preliminary data.</text>
</comment>
<reference evidence="1" key="1">
    <citation type="submission" date="2019-12" db="EMBL/GenBank/DDBJ databases">
        <title>Genome sequencing and annotation of Brassica cretica.</title>
        <authorList>
            <person name="Studholme D.J."/>
            <person name="Sarris P.F."/>
        </authorList>
    </citation>
    <scope>NUCLEOTIDE SEQUENCE</scope>
    <source>
        <strain evidence="1">PFS-102/07</strain>
        <tissue evidence="1">Leaf</tissue>
    </source>
</reference>
<evidence type="ECO:0000313" key="1">
    <source>
        <dbReference type="EMBL" id="KAF2562743.1"/>
    </source>
</evidence>
<dbReference type="CDD" id="cd00303">
    <property type="entry name" value="retropepsin_like"/>
    <property type="match status" value="1"/>
</dbReference>
<dbReference type="InterPro" id="IPR021109">
    <property type="entry name" value="Peptidase_aspartic_dom_sf"/>
</dbReference>
<organism evidence="1">
    <name type="scientific">Brassica cretica</name>
    <name type="common">Mustard</name>
    <dbReference type="NCBI Taxonomy" id="69181"/>
    <lineage>
        <taxon>Eukaryota</taxon>
        <taxon>Viridiplantae</taxon>
        <taxon>Streptophyta</taxon>
        <taxon>Embryophyta</taxon>
        <taxon>Tracheophyta</taxon>
        <taxon>Spermatophyta</taxon>
        <taxon>Magnoliopsida</taxon>
        <taxon>eudicotyledons</taxon>
        <taxon>Gunneridae</taxon>
        <taxon>Pentapetalae</taxon>
        <taxon>rosids</taxon>
        <taxon>malvids</taxon>
        <taxon>Brassicales</taxon>
        <taxon>Brassicaceae</taxon>
        <taxon>Brassiceae</taxon>
        <taxon>Brassica</taxon>
    </lineage>
</organism>
<proteinExistence type="predicted"/>
<dbReference type="PANTHER" id="PTHR33240:SF8">
    <property type="entry name" value="OS03G0439900 PROTEIN"/>
    <property type="match status" value="1"/>
</dbReference>
<protein>
    <submittedName>
        <fullName evidence="1">Uncharacterized protein</fullName>
    </submittedName>
</protein>
<dbReference type="PANTHER" id="PTHR33240">
    <property type="entry name" value="OS08G0508500 PROTEIN"/>
    <property type="match status" value="1"/>
</dbReference>
<dbReference type="EMBL" id="QGKY02001250">
    <property type="protein sequence ID" value="KAF2562743.1"/>
    <property type="molecule type" value="Genomic_DNA"/>
</dbReference>